<dbReference type="EMBL" id="CAJNJQ010000260">
    <property type="protein sequence ID" value="CAE7066368.1"/>
    <property type="molecule type" value="Genomic_DNA"/>
</dbReference>
<dbReference type="InterPro" id="IPR029030">
    <property type="entry name" value="Caspase-like_dom_sf"/>
</dbReference>
<dbReference type="AlphaFoldDB" id="A0A8H3DSQ1"/>
<dbReference type="GO" id="GO:0005737">
    <property type="term" value="C:cytoplasm"/>
    <property type="evidence" value="ECO:0007669"/>
    <property type="project" value="TreeGrafter"/>
</dbReference>
<keyword evidence="2" id="KW-0053">Apoptosis</keyword>
<comment type="similarity">
    <text evidence="1">Belongs to the peptidase C14B family.</text>
</comment>
<name>A0A8H3DSQ1_9AGAM</name>
<organism evidence="6 7">
    <name type="scientific">Rhizoctonia solani</name>
    <dbReference type="NCBI Taxonomy" id="456999"/>
    <lineage>
        <taxon>Eukaryota</taxon>
        <taxon>Fungi</taxon>
        <taxon>Dikarya</taxon>
        <taxon>Basidiomycota</taxon>
        <taxon>Agaricomycotina</taxon>
        <taxon>Agaricomycetes</taxon>
        <taxon>Cantharellales</taxon>
        <taxon>Ceratobasidiaceae</taxon>
        <taxon>Rhizoctonia</taxon>
    </lineage>
</organism>
<protein>
    <recommendedName>
        <fullName evidence="5">Peptidase C14 caspase domain-containing protein</fullName>
    </recommendedName>
</protein>
<dbReference type="InterPro" id="IPR011600">
    <property type="entry name" value="Pept_C14_caspase"/>
</dbReference>
<feature type="domain" description="Peptidase C14 caspase" evidence="5">
    <location>
        <begin position="22"/>
        <end position="287"/>
    </location>
</feature>
<feature type="region of interest" description="Disordered" evidence="4">
    <location>
        <begin position="169"/>
        <end position="190"/>
    </location>
</feature>
<evidence type="ECO:0000256" key="1">
    <source>
        <dbReference type="ARBA" id="ARBA00009005"/>
    </source>
</evidence>
<dbReference type="GO" id="GO:0006508">
    <property type="term" value="P:proteolysis"/>
    <property type="evidence" value="ECO:0007669"/>
    <property type="project" value="InterPro"/>
</dbReference>
<comment type="caution">
    <text evidence="6">The sequence shown here is derived from an EMBL/GenBank/DDBJ whole genome shotgun (WGS) entry which is preliminary data.</text>
</comment>
<evidence type="ECO:0000256" key="4">
    <source>
        <dbReference type="SAM" id="MobiDB-lite"/>
    </source>
</evidence>
<dbReference type="Gene3D" id="3.40.50.1460">
    <property type="match status" value="1"/>
</dbReference>
<keyword evidence="3" id="KW-0645">Protease</keyword>
<dbReference type="GO" id="GO:0006915">
    <property type="term" value="P:apoptotic process"/>
    <property type="evidence" value="ECO:0007669"/>
    <property type="project" value="UniProtKB-KW"/>
</dbReference>
<keyword evidence="3" id="KW-0378">Hydrolase</keyword>
<dbReference type="PANTHER" id="PTHR48104:SF30">
    <property type="entry name" value="METACASPASE-1"/>
    <property type="match status" value="1"/>
</dbReference>
<sequence length="688" mass="76381">MGLIEHEPKQPGQPTVPRVHGLIIGVNHYARSDVHQELLGCVADAKSMLEYFKNIGVPEDRFLCLYNEKATRDAILNAFANHLIYNPNIYKHDPIVIYFAGHGDRAKAPRGWQTTDGKVEMILPHDASTNDKLGHYVHGIPDLTLAFLLYKLSQEKGNNITVILDSCHSGSGTRDDVRSRSSHDPNTPLISMNLDSQLRKSLSVDYPSEVEKDVTSKQESGTLLTPSLESHVLLAACRDEEEAQEVLNIDQASGEIGAPPLRGLFTTSLLKELNNSDLATTSYTALIRNLLANPAYRPPPGSKPQTFQCEGRNQDRLLFSVQNSVSKGKISLIPTQDRSIYRVRIGSAQGVVPGTEFGVFSGAINPTLPPLATLIATDVGPIASYLCSKEPNDPPTIPTDAYANIIRYNDHSNGVRIWVDPKIKQDMFWQRILNCLDSVPIFWATSPENHDIELRFSDGDIEIRGAHLIPGQFGSSRILKHHLDFKQLIEMLTAVVYFHFHLKHQNKDAPVREHLSIALRELQIKDGTWGSPIYEAIGEDLFGEHVPAGTVATLRPDPNKVFGIELTNISQENLFPYVLYYDFEDYSVGCLYEPPGRSVKAPLPAGKSLAIGYGSAGSQPFEVDFTYPKSNKENGAFVLRVFSEWVDISYLQQESPFTSIPPEGRGDRRGDFGSATWDGLTVRVEMVK</sequence>
<feature type="compositionally biased region" description="Basic and acidic residues" evidence="4">
    <location>
        <begin position="173"/>
        <end position="183"/>
    </location>
</feature>
<dbReference type="PANTHER" id="PTHR48104">
    <property type="entry name" value="METACASPASE-4"/>
    <property type="match status" value="1"/>
</dbReference>
<dbReference type="InterPro" id="IPR050452">
    <property type="entry name" value="Metacaspase"/>
</dbReference>
<evidence type="ECO:0000313" key="6">
    <source>
        <dbReference type="EMBL" id="CAE7066368.1"/>
    </source>
</evidence>
<gene>
    <name evidence="6" type="ORF">RDB_LOCUS11979</name>
</gene>
<accession>A0A8H3DSQ1</accession>
<evidence type="ECO:0000256" key="3">
    <source>
        <dbReference type="ARBA" id="ARBA00022807"/>
    </source>
</evidence>
<reference evidence="6" key="1">
    <citation type="submission" date="2021-01" db="EMBL/GenBank/DDBJ databases">
        <authorList>
            <person name="Kaushik A."/>
        </authorList>
    </citation>
    <scope>NUCLEOTIDE SEQUENCE</scope>
    <source>
        <strain evidence="6">AG5</strain>
    </source>
</reference>
<proteinExistence type="inferred from homology"/>
<dbReference type="Pfam" id="PF00656">
    <property type="entry name" value="Peptidase_C14"/>
    <property type="match status" value="1"/>
</dbReference>
<evidence type="ECO:0000259" key="5">
    <source>
        <dbReference type="Pfam" id="PF00656"/>
    </source>
</evidence>
<keyword evidence="3" id="KW-0788">Thiol protease</keyword>
<evidence type="ECO:0000256" key="2">
    <source>
        <dbReference type="ARBA" id="ARBA00022703"/>
    </source>
</evidence>
<dbReference type="SUPFAM" id="SSF52129">
    <property type="entry name" value="Caspase-like"/>
    <property type="match status" value="1"/>
</dbReference>
<dbReference type="Proteomes" id="UP000663827">
    <property type="component" value="Unassembled WGS sequence"/>
</dbReference>
<dbReference type="GO" id="GO:0004197">
    <property type="term" value="F:cysteine-type endopeptidase activity"/>
    <property type="evidence" value="ECO:0007669"/>
    <property type="project" value="InterPro"/>
</dbReference>
<evidence type="ECO:0000313" key="7">
    <source>
        <dbReference type="Proteomes" id="UP000663827"/>
    </source>
</evidence>